<evidence type="ECO:0000256" key="3">
    <source>
        <dbReference type="ARBA" id="ARBA00022692"/>
    </source>
</evidence>
<keyword evidence="3 7" id="KW-0812">Transmembrane</keyword>
<feature type="transmembrane region" description="Helical" evidence="7">
    <location>
        <begin position="197"/>
        <end position="216"/>
    </location>
</feature>
<dbReference type="AlphaFoldDB" id="A0A4Z1P3G6"/>
<feature type="transmembrane region" description="Helical" evidence="7">
    <location>
        <begin position="165"/>
        <end position="185"/>
    </location>
</feature>
<proteinExistence type="inferred from homology"/>
<dbReference type="SUPFAM" id="SSF103473">
    <property type="entry name" value="MFS general substrate transporter"/>
    <property type="match status" value="1"/>
</dbReference>
<dbReference type="Pfam" id="PF07690">
    <property type="entry name" value="MFS_1"/>
    <property type="match status" value="1"/>
</dbReference>
<accession>A0A4Z1P3G6</accession>
<evidence type="ECO:0000313" key="10">
    <source>
        <dbReference type="Proteomes" id="UP000298493"/>
    </source>
</evidence>
<feature type="transmembrane region" description="Helical" evidence="7">
    <location>
        <begin position="385"/>
        <end position="407"/>
    </location>
</feature>
<dbReference type="InterPro" id="IPR020846">
    <property type="entry name" value="MFS_dom"/>
</dbReference>
<dbReference type="InterPro" id="IPR011701">
    <property type="entry name" value="MFS"/>
</dbReference>
<evidence type="ECO:0000313" key="9">
    <source>
        <dbReference type="EMBL" id="TID23363.1"/>
    </source>
</evidence>
<evidence type="ECO:0000256" key="7">
    <source>
        <dbReference type="SAM" id="Phobius"/>
    </source>
</evidence>
<comment type="caution">
    <text evidence="9">The sequence shown here is derived from an EMBL/GenBank/DDBJ whole genome shotgun (WGS) entry which is preliminary data.</text>
</comment>
<evidence type="ECO:0000256" key="2">
    <source>
        <dbReference type="ARBA" id="ARBA00022448"/>
    </source>
</evidence>
<feature type="transmembrane region" description="Helical" evidence="7">
    <location>
        <begin position="359"/>
        <end position="379"/>
    </location>
</feature>
<dbReference type="Proteomes" id="UP000298493">
    <property type="component" value="Unassembled WGS sequence"/>
</dbReference>
<gene>
    <name evidence="9" type="ORF">E6O75_ATG02999</name>
</gene>
<protein>
    <submittedName>
        <fullName evidence="9">MFS general substrate transporter</fullName>
    </submittedName>
</protein>
<feature type="transmembrane region" description="Helical" evidence="7">
    <location>
        <begin position="331"/>
        <end position="352"/>
    </location>
</feature>
<dbReference type="PROSITE" id="PS50850">
    <property type="entry name" value="MFS"/>
    <property type="match status" value="1"/>
</dbReference>
<feature type="transmembrane region" description="Helical" evidence="7">
    <location>
        <begin position="61"/>
        <end position="79"/>
    </location>
</feature>
<dbReference type="InterPro" id="IPR036259">
    <property type="entry name" value="MFS_trans_sf"/>
</dbReference>
<feature type="transmembrane region" description="Helical" evidence="7">
    <location>
        <begin position="456"/>
        <end position="474"/>
    </location>
</feature>
<keyword evidence="5 7" id="KW-0472">Membrane</keyword>
<evidence type="ECO:0000256" key="1">
    <source>
        <dbReference type="ARBA" id="ARBA00004141"/>
    </source>
</evidence>
<feature type="transmembrane region" description="Helical" evidence="7">
    <location>
        <begin position="228"/>
        <end position="247"/>
    </location>
</feature>
<keyword evidence="4 7" id="KW-1133">Transmembrane helix</keyword>
<keyword evidence="10" id="KW-1185">Reference proteome</keyword>
<dbReference type="EMBL" id="SNSC02000006">
    <property type="protein sequence ID" value="TID23363.1"/>
    <property type="molecule type" value="Genomic_DNA"/>
</dbReference>
<dbReference type="OrthoDB" id="6730379at2759"/>
<evidence type="ECO:0000259" key="8">
    <source>
        <dbReference type="PROSITE" id="PS50850"/>
    </source>
</evidence>
<dbReference type="PANTHER" id="PTHR43791">
    <property type="entry name" value="PERMEASE-RELATED"/>
    <property type="match status" value="1"/>
</dbReference>
<name>A0A4Z1P3G6_9PEZI</name>
<dbReference type="GO" id="GO:0022857">
    <property type="term" value="F:transmembrane transporter activity"/>
    <property type="evidence" value="ECO:0007669"/>
    <property type="project" value="InterPro"/>
</dbReference>
<keyword evidence="2" id="KW-0813">Transport</keyword>
<evidence type="ECO:0000256" key="5">
    <source>
        <dbReference type="ARBA" id="ARBA00023136"/>
    </source>
</evidence>
<feature type="domain" description="Major facilitator superfamily (MFS) profile" evidence="8">
    <location>
        <begin position="69"/>
        <end position="479"/>
    </location>
</feature>
<sequence>MAVFREEKFEMSIDDHVPKLSESPCSLYDEHTLRSDSRQYDRSPSGMSSIRWPRGIDEKKLIRKIDWTIIPILMAAYFLQFLDKVVYNYANVMGMQKDINMHGNQFSWGATSFFVSYTIAELPQGILIQRFPVTKVLGGNILCWGMVLCGTACVKTPNQMIAVRALLGGFESVITPALIMITSAWYKRNEAAPRFGLWYSGMGLGQMFGGAISYGAQHHTGGLAGWRIMFLCIGIANCFIAVAVWWLPGTPEEAKFLTSAEKEAIAQRLHDDHAGVGVKKLRVRSIFETFLDLQTWLLCLMTILIVIPSGVITTYSSILIKGFGYNSKQAALLNMPSGLISMLALMSSTWLVRKGYQRWIAIILTVIPTLIGACLMSFLPTTNKAGLLTGIYLVNFAVAPYAIILSAAGANYRGYTRKIAGGAIIAAAFSIANIIGPQTFQEKDRISGYMPAKYTLVGSTASCILVSIALRMLYGFRNRRAEKMGEPAMSHIEANAVRSRSSLEFSDPGYRYEY</sequence>
<comment type="similarity">
    <text evidence="6">Belongs to the major facilitator superfamily. Allantoate permease family.</text>
</comment>
<dbReference type="Gene3D" id="1.20.1250.20">
    <property type="entry name" value="MFS general substrate transporter like domains"/>
    <property type="match status" value="2"/>
</dbReference>
<dbReference type="PANTHER" id="PTHR43791:SF40">
    <property type="entry name" value="THIAMINE PATHWAY TRANSPORTER THI73"/>
    <property type="match status" value="1"/>
</dbReference>
<dbReference type="FunFam" id="1.20.1250.20:FF:000064">
    <property type="entry name" value="MFS allantoate transporter"/>
    <property type="match status" value="1"/>
</dbReference>
<feature type="transmembrane region" description="Helical" evidence="7">
    <location>
        <begin position="289"/>
        <end position="311"/>
    </location>
</feature>
<feature type="transmembrane region" description="Helical" evidence="7">
    <location>
        <begin position="419"/>
        <end position="436"/>
    </location>
</feature>
<dbReference type="GO" id="GO:0016020">
    <property type="term" value="C:membrane"/>
    <property type="evidence" value="ECO:0007669"/>
    <property type="project" value="UniProtKB-SubCell"/>
</dbReference>
<evidence type="ECO:0000256" key="4">
    <source>
        <dbReference type="ARBA" id="ARBA00022989"/>
    </source>
</evidence>
<organism evidence="9 10">
    <name type="scientific">Venturia nashicola</name>
    <dbReference type="NCBI Taxonomy" id="86259"/>
    <lineage>
        <taxon>Eukaryota</taxon>
        <taxon>Fungi</taxon>
        <taxon>Dikarya</taxon>
        <taxon>Ascomycota</taxon>
        <taxon>Pezizomycotina</taxon>
        <taxon>Dothideomycetes</taxon>
        <taxon>Pleosporomycetidae</taxon>
        <taxon>Venturiales</taxon>
        <taxon>Venturiaceae</taxon>
        <taxon>Venturia</taxon>
    </lineage>
</organism>
<comment type="subcellular location">
    <subcellularLocation>
        <location evidence="1">Membrane</location>
        <topology evidence="1">Multi-pass membrane protein</topology>
    </subcellularLocation>
</comment>
<reference evidence="9 10" key="1">
    <citation type="submission" date="2019-04" db="EMBL/GenBank/DDBJ databases">
        <title>High contiguity whole genome sequence and gene annotation resource for two Venturia nashicola isolates.</title>
        <authorList>
            <person name="Prokchorchik M."/>
            <person name="Won K."/>
            <person name="Lee Y."/>
            <person name="Choi E.D."/>
            <person name="Segonzac C."/>
            <person name="Sohn K.H."/>
        </authorList>
    </citation>
    <scope>NUCLEOTIDE SEQUENCE [LARGE SCALE GENOMIC DNA]</scope>
    <source>
        <strain evidence="9 10">PRI2</strain>
    </source>
</reference>
<evidence type="ECO:0000256" key="6">
    <source>
        <dbReference type="ARBA" id="ARBA00037968"/>
    </source>
</evidence>